<comment type="pathway">
    <text evidence="4">Pyrimidine metabolism; UMP biosynthesis via de novo pathway; (S)-dihydroorotate from bicarbonate: step 3/3.</text>
</comment>
<feature type="modified residue" description="N6-carboxylysine" evidence="4">
    <location>
        <position position="137"/>
    </location>
</feature>
<dbReference type="GO" id="GO:0008270">
    <property type="term" value="F:zinc ion binding"/>
    <property type="evidence" value="ECO:0007669"/>
    <property type="project" value="UniProtKB-UniRule"/>
</dbReference>
<dbReference type="SUPFAM" id="SSF51556">
    <property type="entry name" value="Metallo-dependent hydrolases"/>
    <property type="match status" value="1"/>
</dbReference>
<dbReference type="PANTHER" id="PTHR43668">
    <property type="entry name" value="ALLANTOINASE"/>
    <property type="match status" value="1"/>
</dbReference>
<feature type="binding site" evidence="4">
    <location>
        <position position="54"/>
    </location>
    <ligand>
        <name>Zn(2+)</name>
        <dbReference type="ChEBI" id="CHEBI:29105"/>
        <label>1</label>
    </ligand>
</feature>
<protein>
    <recommendedName>
        <fullName evidence="4">Dihydroorotase</fullName>
        <shortName evidence="4">DHOase</shortName>
        <ecNumber evidence="4">3.5.2.3</ecNumber>
    </recommendedName>
</protein>
<dbReference type="InterPro" id="IPR006680">
    <property type="entry name" value="Amidohydro-rel"/>
</dbReference>
<evidence type="ECO:0000313" key="7">
    <source>
        <dbReference type="Proteomes" id="UP000002315"/>
    </source>
</evidence>
<evidence type="ECO:0000256" key="4">
    <source>
        <dbReference type="HAMAP-Rule" id="MF_00220"/>
    </source>
</evidence>
<feature type="active site" evidence="4">
    <location>
        <position position="285"/>
    </location>
</feature>
<dbReference type="GO" id="GO:0005737">
    <property type="term" value="C:cytoplasm"/>
    <property type="evidence" value="ECO:0007669"/>
    <property type="project" value="TreeGrafter"/>
</dbReference>
<feature type="binding site" evidence="4">
    <location>
        <begin position="303"/>
        <end position="304"/>
    </location>
    <ligand>
        <name>substrate</name>
    </ligand>
</feature>
<dbReference type="Proteomes" id="UP000002315">
    <property type="component" value="Chromosome"/>
</dbReference>
<evidence type="ECO:0000259" key="5">
    <source>
        <dbReference type="Pfam" id="PF01979"/>
    </source>
</evidence>
<comment type="catalytic activity">
    <reaction evidence="4">
        <text>(S)-dihydroorotate + H2O = N-carbamoyl-L-aspartate + H(+)</text>
        <dbReference type="Rhea" id="RHEA:24296"/>
        <dbReference type="ChEBI" id="CHEBI:15377"/>
        <dbReference type="ChEBI" id="CHEBI:15378"/>
        <dbReference type="ChEBI" id="CHEBI:30864"/>
        <dbReference type="ChEBI" id="CHEBI:32814"/>
        <dbReference type="EC" id="3.5.2.3"/>
    </reaction>
</comment>
<organism evidence="6 7">
    <name type="scientific">Methanothermus fervidus (strain ATCC 43054 / DSM 2088 / JCM 10308 / V24 S)</name>
    <dbReference type="NCBI Taxonomy" id="523846"/>
    <lineage>
        <taxon>Archaea</taxon>
        <taxon>Methanobacteriati</taxon>
        <taxon>Methanobacteriota</taxon>
        <taxon>Methanomada group</taxon>
        <taxon>Methanobacteria</taxon>
        <taxon>Methanobacteriales</taxon>
        <taxon>Methanothermaceae</taxon>
        <taxon>Methanothermus</taxon>
    </lineage>
</organism>
<keyword evidence="4" id="KW-0862">Zinc</keyword>
<dbReference type="EMBL" id="CP002278">
    <property type="protein sequence ID" value="ADP77496.1"/>
    <property type="molecule type" value="Genomic_DNA"/>
</dbReference>
<dbReference type="PANTHER" id="PTHR43668:SF2">
    <property type="entry name" value="ALLANTOINASE"/>
    <property type="match status" value="1"/>
</dbReference>
<dbReference type="AlphaFoldDB" id="E3GYW4"/>
<dbReference type="KEGG" id="mfv:Mfer_0697"/>
<dbReference type="PROSITE" id="PS00482">
    <property type="entry name" value="DIHYDROOROTASE_1"/>
    <property type="match status" value="1"/>
</dbReference>
<feature type="binding site" evidence="4">
    <location>
        <position position="88"/>
    </location>
    <ligand>
        <name>substrate</name>
    </ligand>
</feature>
<evidence type="ECO:0000256" key="2">
    <source>
        <dbReference type="ARBA" id="ARBA00022801"/>
    </source>
</evidence>
<accession>E3GYW4</accession>
<dbReference type="CDD" id="cd01318">
    <property type="entry name" value="DHOase_IIb"/>
    <property type="match status" value="1"/>
</dbReference>
<feature type="binding site" evidence="4">
    <location>
        <position position="165"/>
    </location>
    <ligand>
        <name>Zn(2+)</name>
        <dbReference type="ChEBI" id="CHEBI:29105"/>
        <label>2</label>
    </ligand>
</feature>
<feature type="binding site" evidence="4">
    <location>
        <position position="216"/>
    </location>
    <ligand>
        <name>Zn(2+)</name>
        <dbReference type="ChEBI" id="CHEBI:29105"/>
        <label>2</label>
    </ligand>
</feature>
<dbReference type="HAMAP" id="MF_00220_A">
    <property type="entry name" value="PyrC_classI_A"/>
    <property type="match status" value="1"/>
</dbReference>
<keyword evidence="3 4" id="KW-0665">Pyrimidine biosynthesis</keyword>
<dbReference type="GO" id="GO:0004151">
    <property type="term" value="F:dihydroorotase activity"/>
    <property type="evidence" value="ECO:0007669"/>
    <property type="project" value="UniProtKB-UniRule"/>
</dbReference>
<feature type="binding site" evidence="4">
    <location>
        <position position="137"/>
    </location>
    <ligand>
        <name>Zn(2+)</name>
        <dbReference type="ChEBI" id="CHEBI:29105"/>
        <label>2</label>
    </ligand>
</feature>
<comment type="cofactor">
    <cofactor evidence="4">
        <name>Zn(2+)</name>
        <dbReference type="ChEBI" id="CHEBI:29105"/>
    </cofactor>
    <text evidence="4">Binds 2 Zn(2+) ions per subunit.</text>
</comment>
<proteinExistence type="inferred from homology"/>
<dbReference type="Gene3D" id="3.20.20.140">
    <property type="entry name" value="Metal-dependent hydrolases"/>
    <property type="match status" value="1"/>
</dbReference>
<dbReference type="InterPro" id="IPR004722">
    <property type="entry name" value="DHOase"/>
</dbReference>
<dbReference type="PROSITE" id="PS00483">
    <property type="entry name" value="DIHYDROOROTASE_2"/>
    <property type="match status" value="1"/>
</dbReference>
<dbReference type="GO" id="GO:0044205">
    <property type="term" value="P:'de novo' UMP biosynthetic process"/>
    <property type="evidence" value="ECO:0007669"/>
    <property type="project" value="UniProtKB-UniRule"/>
</dbReference>
<dbReference type="InterPro" id="IPR032466">
    <property type="entry name" value="Metal_Hydrolase"/>
</dbReference>
<name>E3GYW4_METFV</name>
<dbReference type="EC" id="3.5.2.3" evidence="4"/>
<dbReference type="InterPro" id="IPR011059">
    <property type="entry name" value="Metal-dep_hydrolase_composite"/>
</dbReference>
<evidence type="ECO:0000256" key="3">
    <source>
        <dbReference type="ARBA" id="ARBA00022975"/>
    </source>
</evidence>
<comment type="function">
    <text evidence="4">Catalyzes the reversible cyclization of carbamoyl aspartate to dihydroorotate.</text>
</comment>
<feature type="binding site" evidence="4">
    <location>
        <position position="137"/>
    </location>
    <ligand>
        <name>Zn(2+)</name>
        <dbReference type="ChEBI" id="CHEBI:29105"/>
        <label>1</label>
    </ligand>
</feature>
<dbReference type="UniPathway" id="UPA00070">
    <property type="reaction ID" value="UER00117"/>
</dbReference>
<feature type="binding site" evidence="4">
    <location>
        <begin position="56"/>
        <end position="58"/>
    </location>
    <ligand>
        <name>substrate</name>
    </ligand>
</feature>
<dbReference type="STRING" id="523846.Mfer_0697"/>
<gene>
    <name evidence="4" type="primary">pyrC</name>
    <name evidence="6" type="ordered locus">Mfer_0697</name>
</gene>
<feature type="binding site" evidence="4">
    <location>
        <position position="289"/>
    </location>
    <ligand>
        <name>substrate</name>
    </ligand>
</feature>
<dbReference type="OrthoDB" id="50279at2157"/>
<reference evidence="6 7" key="1">
    <citation type="journal article" date="2010" name="Stand. Genomic Sci.">
        <title>Complete genome sequence of Methanothermus fervidus type strain (V24S).</title>
        <authorList>
            <person name="Anderson I."/>
            <person name="Djao O.D."/>
            <person name="Misra M."/>
            <person name="Chertkov O."/>
            <person name="Nolan M."/>
            <person name="Lucas S."/>
            <person name="Lapidus A."/>
            <person name="Del Rio T.G."/>
            <person name="Tice H."/>
            <person name="Cheng J.F."/>
            <person name="Tapia R."/>
            <person name="Han C."/>
            <person name="Goodwin L."/>
            <person name="Pitluck S."/>
            <person name="Liolios K."/>
            <person name="Ivanova N."/>
            <person name="Mavromatis K."/>
            <person name="Mikhailova N."/>
            <person name="Pati A."/>
            <person name="Brambilla E."/>
            <person name="Chen A."/>
            <person name="Palaniappan K."/>
            <person name="Land M."/>
            <person name="Hauser L."/>
            <person name="Chang Y.J."/>
            <person name="Jeffries C.D."/>
            <person name="Sikorski J."/>
            <person name="Spring S."/>
            <person name="Rohde M."/>
            <person name="Eichinger K."/>
            <person name="Huber H."/>
            <person name="Wirth R."/>
            <person name="Goker M."/>
            <person name="Detter J.C."/>
            <person name="Woyke T."/>
            <person name="Bristow J."/>
            <person name="Eisen J.A."/>
            <person name="Markowitz V."/>
            <person name="Hugenholtz P."/>
            <person name="Klenk H.P."/>
            <person name="Kyrpides N.C."/>
        </authorList>
    </citation>
    <scope>NUCLEOTIDE SEQUENCE [LARGE SCALE GENOMIC DNA]</scope>
    <source>
        <strain evidence="7">ATCC 43054 / DSM 2088 / JCM 10308 / V24 S</strain>
    </source>
</reference>
<dbReference type="Gene3D" id="2.30.40.10">
    <property type="entry name" value="Urease, subunit C, domain 1"/>
    <property type="match status" value="1"/>
</dbReference>
<sequence length="429" mass="48531">MVDLCIKNCKLNGKIVNIGVEDGKIIKISKLPFKNCETIDIKGRIIFPGLIDAHVHFREPGMEYKEDFKSGSMAAAHGGFTTVLDMPNTKPPTNTLKEFKRKIKLASKKSIVDFGLHAGVNLQEVQKIVKLSPASFKIYMEDTSINTIKKMFDILNSTNIPLTFHCEKREINYERDHRGKSPHFYSDARPTISEEIAVAEAVSFSAHYNHPIHICHLSSKKALKIIKNMRNLAPVTCEVTPHHLFLDSSYFNKFGSFVKTNPPLRSREEGINIKDLNDIDIIATDHAPHTLDEKEKEFWEAPAGIPNLEVSLKLFLTLFAKGKIKLNEIKTMFCEKPATIFGLTNKGFIKEGMDADFVVIDHKKTGKISADEFYSKAQYTPFEGFEYIGEAVMTILRGKVIMEEGEVFKNKGKYVRSEYRLPPTELPTS</sequence>
<keyword evidence="2 4" id="KW-0378">Hydrolase</keyword>
<evidence type="ECO:0000256" key="1">
    <source>
        <dbReference type="ARBA" id="ARBA00022723"/>
    </source>
</evidence>
<keyword evidence="1 4" id="KW-0479">Metal-binding</keyword>
<feature type="domain" description="Amidohydrolase-related" evidence="5">
    <location>
        <begin position="45"/>
        <end position="400"/>
    </location>
</feature>
<comment type="similarity">
    <text evidence="4">Belongs to the metallo-dependent hydrolases superfamily. DHOase family. Class I DHOase subfamily.</text>
</comment>
<dbReference type="NCBIfam" id="TIGR00857">
    <property type="entry name" value="pyrC_multi"/>
    <property type="match status" value="1"/>
</dbReference>
<dbReference type="Pfam" id="PF01979">
    <property type="entry name" value="Amidohydro_1"/>
    <property type="match status" value="1"/>
</dbReference>
<dbReference type="InterPro" id="IPR050138">
    <property type="entry name" value="DHOase/Allantoinase_Hydrolase"/>
</dbReference>
<evidence type="ECO:0000313" key="6">
    <source>
        <dbReference type="EMBL" id="ADP77496.1"/>
    </source>
</evidence>
<feature type="binding site" evidence="4">
    <location>
        <position position="285"/>
    </location>
    <ligand>
        <name>Zn(2+)</name>
        <dbReference type="ChEBI" id="CHEBI:29105"/>
        <label>1</label>
    </ligand>
</feature>
<dbReference type="SUPFAM" id="SSF51338">
    <property type="entry name" value="Composite domain of metallo-dependent hydrolases"/>
    <property type="match status" value="1"/>
</dbReference>
<dbReference type="GO" id="GO:0006145">
    <property type="term" value="P:purine nucleobase catabolic process"/>
    <property type="evidence" value="ECO:0007669"/>
    <property type="project" value="TreeGrafter"/>
</dbReference>
<dbReference type="GO" id="GO:0004038">
    <property type="term" value="F:allantoinase activity"/>
    <property type="evidence" value="ECO:0007669"/>
    <property type="project" value="TreeGrafter"/>
</dbReference>
<keyword evidence="7" id="KW-1185">Reference proteome</keyword>
<dbReference type="HOGENOM" id="CLU_015572_1_1_2"/>
<dbReference type="InterPro" id="IPR002195">
    <property type="entry name" value="Dihydroorotase_CS"/>
</dbReference>
<feature type="binding site" evidence="4">
    <location>
        <position position="56"/>
    </location>
    <ligand>
        <name>Zn(2+)</name>
        <dbReference type="ChEBI" id="CHEBI:29105"/>
        <label>1</label>
    </ligand>
</feature>